<dbReference type="Pfam" id="PF02909">
    <property type="entry name" value="TetR_C_1"/>
    <property type="match status" value="1"/>
</dbReference>
<dbReference type="GO" id="GO:0045892">
    <property type="term" value="P:negative regulation of DNA-templated transcription"/>
    <property type="evidence" value="ECO:0007669"/>
    <property type="project" value="InterPro"/>
</dbReference>
<protein>
    <submittedName>
        <fullName evidence="6">Regulatory protein, tetR family</fullName>
    </submittedName>
</protein>
<dbReference type="PROSITE" id="PS01081">
    <property type="entry name" value="HTH_TETR_1"/>
    <property type="match status" value="1"/>
</dbReference>
<dbReference type="STRING" id="633440.SAMN05421869_10955"/>
<feature type="domain" description="HTH tetR-type" evidence="5">
    <location>
        <begin position="28"/>
        <end position="88"/>
    </location>
</feature>
<evidence type="ECO:0000256" key="1">
    <source>
        <dbReference type="ARBA" id="ARBA00023015"/>
    </source>
</evidence>
<dbReference type="InterPro" id="IPR023772">
    <property type="entry name" value="DNA-bd_HTH_TetR-type_CS"/>
</dbReference>
<evidence type="ECO:0000259" key="5">
    <source>
        <dbReference type="PROSITE" id="PS50977"/>
    </source>
</evidence>
<dbReference type="PROSITE" id="PS50977">
    <property type="entry name" value="HTH_TETR_2"/>
    <property type="match status" value="1"/>
</dbReference>
<dbReference type="GO" id="GO:0003700">
    <property type="term" value="F:DNA-binding transcription factor activity"/>
    <property type="evidence" value="ECO:0007669"/>
    <property type="project" value="TreeGrafter"/>
</dbReference>
<evidence type="ECO:0000313" key="6">
    <source>
        <dbReference type="EMBL" id="SDJ15703.1"/>
    </source>
</evidence>
<dbReference type="PANTHER" id="PTHR30055">
    <property type="entry name" value="HTH-TYPE TRANSCRIPTIONAL REGULATOR RUTR"/>
    <property type="match status" value="1"/>
</dbReference>
<dbReference type="OrthoDB" id="2570341at2"/>
<dbReference type="InterPro" id="IPR001647">
    <property type="entry name" value="HTH_TetR"/>
</dbReference>
<dbReference type="SUPFAM" id="SSF48498">
    <property type="entry name" value="Tetracyclin repressor-like, C-terminal domain"/>
    <property type="match status" value="1"/>
</dbReference>
<dbReference type="Proteomes" id="UP000199202">
    <property type="component" value="Unassembled WGS sequence"/>
</dbReference>
<dbReference type="InterPro" id="IPR036271">
    <property type="entry name" value="Tet_transcr_reg_TetR-rel_C_sf"/>
</dbReference>
<reference evidence="6 7" key="1">
    <citation type="submission" date="2016-10" db="EMBL/GenBank/DDBJ databases">
        <authorList>
            <person name="de Groot N.N."/>
        </authorList>
    </citation>
    <scope>NUCLEOTIDE SEQUENCE [LARGE SCALE GENOMIC DNA]</scope>
    <source>
        <strain evidence="6 7">CGMCC 4.6533</strain>
    </source>
</reference>
<dbReference type="GO" id="GO:0000976">
    <property type="term" value="F:transcription cis-regulatory region binding"/>
    <property type="evidence" value="ECO:0007669"/>
    <property type="project" value="TreeGrafter"/>
</dbReference>
<dbReference type="Pfam" id="PF00440">
    <property type="entry name" value="TetR_N"/>
    <property type="match status" value="1"/>
</dbReference>
<keyword evidence="2 4" id="KW-0238">DNA-binding</keyword>
<evidence type="ECO:0000313" key="7">
    <source>
        <dbReference type="Proteomes" id="UP000199202"/>
    </source>
</evidence>
<dbReference type="EMBL" id="FNDJ01000009">
    <property type="protein sequence ID" value="SDJ15703.1"/>
    <property type="molecule type" value="Genomic_DNA"/>
</dbReference>
<keyword evidence="3" id="KW-0804">Transcription</keyword>
<evidence type="ECO:0000256" key="3">
    <source>
        <dbReference type="ARBA" id="ARBA00023163"/>
    </source>
</evidence>
<dbReference type="AlphaFoldDB" id="A0A1G8RFQ7"/>
<feature type="DNA-binding region" description="H-T-H motif" evidence="4">
    <location>
        <begin position="51"/>
        <end position="70"/>
    </location>
</feature>
<keyword evidence="1" id="KW-0805">Transcription regulation</keyword>
<name>A0A1G8RFQ7_9ACTN</name>
<dbReference type="RefSeq" id="WP_090933562.1">
    <property type="nucleotide sequence ID" value="NZ_FNDJ01000009.1"/>
</dbReference>
<dbReference type="SUPFAM" id="SSF46689">
    <property type="entry name" value="Homeodomain-like"/>
    <property type="match status" value="1"/>
</dbReference>
<dbReference type="InterPro" id="IPR009057">
    <property type="entry name" value="Homeodomain-like_sf"/>
</dbReference>
<accession>A0A1G8RFQ7</accession>
<gene>
    <name evidence="6" type="ORF">SAMN05421869_10955</name>
</gene>
<dbReference type="Gene3D" id="1.10.10.60">
    <property type="entry name" value="Homeodomain-like"/>
    <property type="match status" value="1"/>
</dbReference>
<proteinExistence type="predicted"/>
<evidence type="ECO:0000256" key="4">
    <source>
        <dbReference type="PROSITE-ProRule" id="PRU00335"/>
    </source>
</evidence>
<dbReference type="InterPro" id="IPR050109">
    <property type="entry name" value="HTH-type_TetR-like_transc_reg"/>
</dbReference>
<organism evidence="6 7">
    <name type="scientific">Nonomuraea jiangxiensis</name>
    <dbReference type="NCBI Taxonomy" id="633440"/>
    <lineage>
        <taxon>Bacteria</taxon>
        <taxon>Bacillati</taxon>
        <taxon>Actinomycetota</taxon>
        <taxon>Actinomycetes</taxon>
        <taxon>Streptosporangiales</taxon>
        <taxon>Streptosporangiaceae</taxon>
        <taxon>Nonomuraea</taxon>
    </lineage>
</organism>
<sequence length="255" mass="27324">MAHERSLPPEVERMWGREPVSRRGPRPRLDLARIAAAAIDIADAEGLAGVSMASVAARVRVATTALYRYVGSKEELLTVMADSAVPLPPEPGDLPWRDYLALWTRGNRDILLERPWLLSAARLSPPLGPRRLLWLDRLMTALGGTGLDDGEKINVATTLTGYALTDAAVVHGVGGGDPRLEEAGVKGASDYGDVLAEVLDPETYPALSAAMRAGVLRGAVGWVDDEDFLFGLNLLLDGIEALIARRASEGRADRG</sequence>
<dbReference type="PANTHER" id="PTHR30055:SF151">
    <property type="entry name" value="TRANSCRIPTIONAL REGULATORY PROTEIN"/>
    <property type="match status" value="1"/>
</dbReference>
<dbReference type="InterPro" id="IPR004111">
    <property type="entry name" value="Repressor_TetR_C"/>
</dbReference>
<dbReference type="Gene3D" id="1.10.357.10">
    <property type="entry name" value="Tetracycline Repressor, domain 2"/>
    <property type="match status" value="1"/>
</dbReference>
<evidence type="ECO:0000256" key="2">
    <source>
        <dbReference type="ARBA" id="ARBA00023125"/>
    </source>
</evidence>
<keyword evidence="7" id="KW-1185">Reference proteome</keyword>